<dbReference type="SMART" id="SM00198">
    <property type="entry name" value="SCP"/>
    <property type="match status" value="1"/>
</dbReference>
<evidence type="ECO:0000259" key="10">
    <source>
        <dbReference type="SMART" id="SM00198"/>
    </source>
</evidence>
<evidence type="ECO:0000256" key="2">
    <source>
        <dbReference type="ARBA" id="ARBA00009923"/>
    </source>
</evidence>
<dbReference type="GO" id="GO:0005615">
    <property type="term" value="C:extracellular space"/>
    <property type="evidence" value="ECO:0000318"/>
    <property type="project" value="GO_Central"/>
</dbReference>
<reference evidence="11" key="2">
    <citation type="submission" date="2025-08" db="UniProtKB">
        <authorList>
            <consortium name="Ensembl"/>
        </authorList>
    </citation>
    <scope>IDENTIFICATION</scope>
</reference>
<dbReference type="InterPro" id="IPR034121">
    <property type="entry name" value="SCP_GLIPR-1-like"/>
</dbReference>
<sequence>MPNITKSTFIAAIFWHLGSQERGFRMTAVSLLFAVLVFLNLSICGYFYDQNTLPDIGNAQFIEEYVRVHNHFRSSVTPPASNMKRMSWDHDLAKTAKGWSKMCEFAHNPDLKILGKVHPNFTVVGENIWTGSLQLFNVTEALTKWYNEVKYYDYDTQRCSSVCGHYTQMVWATSYKIGCAVHFCPRVKGFSYPNAAHLICNYGPGGNYPTKPYKTGAVCSECQGEPCVDRLCGKAWKEPACDQYCITVLVLRPSFLVGILAAGVFVKHRYPQMFTEK</sequence>
<dbReference type="GeneID" id="100565902"/>
<keyword evidence="8" id="KW-1015">Disulfide bond</keyword>
<dbReference type="InParanoid" id="G1KH12"/>
<dbReference type="Gene3D" id="3.40.33.10">
    <property type="entry name" value="CAP"/>
    <property type="match status" value="1"/>
</dbReference>
<reference evidence="11" key="3">
    <citation type="submission" date="2025-09" db="UniProtKB">
        <authorList>
            <consortium name="Ensembl"/>
        </authorList>
    </citation>
    <scope>IDENTIFICATION</scope>
</reference>
<keyword evidence="3" id="KW-0800">Toxin</keyword>
<dbReference type="Proteomes" id="UP000001646">
    <property type="component" value="Chromosome 5"/>
</dbReference>
<accession>G1KH12</accession>
<dbReference type="InterPro" id="IPR002413">
    <property type="entry name" value="V5_allergen-like"/>
</dbReference>
<dbReference type="STRING" id="28377.ENSACAP00000007617"/>
<comment type="similarity">
    <text evidence="2">Belongs to the CRISP family.</text>
</comment>
<keyword evidence="5" id="KW-0108">Calcium channel impairing toxin</keyword>
<dbReference type="PRINTS" id="PR00838">
    <property type="entry name" value="V5ALLERGEN"/>
</dbReference>
<keyword evidence="12" id="KW-1185">Reference proteome</keyword>
<dbReference type="RefSeq" id="XP_003221201.1">
    <property type="nucleotide sequence ID" value="XM_003221153.4"/>
</dbReference>
<dbReference type="PANTHER" id="PTHR10334">
    <property type="entry name" value="CYSTEINE-RICH SECRETORY PROTEIN-RELATED"/>
    <property type="match status" value="1"/>
</dbReference>
<keyword evidence="4" id="KW-0732">Signal</keyword>
<keyword evidence="3" id="KW-0528">Neurotoxin</keyword>
<dbReference type="PROSITE" id="PS01010">
    <property type="entry name" value="CRISP_2"/>
    <property type="match status" value="1"/>
</dbReference>
<feature type="domain" description="SCP" evidence="10">
    <location>
        <begin position="60"/>
        <end position="210"/>
    </location>
</feature>
<dbReference type="Bgee" id="ENSACAG00000007763">
    <property type="expression patterns" value="Expressed in adrenal gland and 5 other cell types or tissues"/>
</dbReference>
<dbReference type="PRINTS" id="PR00837">
    <property type="entry name" value="V5TPXLIKE"/>
</dbReference>
<reference evidence="11 12" key="1">
    <citation type="submission" date="2009-12" db="EMBL/GenBank/DDBJ databases">
        <title>The Genome Sequence of Anolis carolinensis (Green Anole Lizard).</title>
        <authorList>
            <consortium name="The Genome Sequencing Platform"/>
            <person name="Di Palma F."/>
            <person name="Alfoldi J."/>
            <person name="Heiman D."/>
            <person name="Young S."/>
            <person name="Grabherr M."/>
            <person name="Johnson J."/>
            <person name="Lander E.S."/>
            <person name="Lindblad-Toh K."/>
        </authorList>
    </citation>
    <scope>NUCLEOTIDE SEQUENCE [LARGE SCALE GENOMIC DNA]</scope>
    <source>
        <strain evidence="11 12">JBL SC #1</strain>
    </source>
</reference>
<organism evidence="11 12">
    <name type="scientific">Anolis carolinensis</name>
    <name type="common">Green anole</name>
    <name type="synonym">American chameleon</name>
    <dbReference type="NCBI Taxonomy" id="28377"/>
    <lineage>
        <taxon>Eukaryota</taxon>
        <taxon>Metazoa</taxon>
        <taxon>Chordata</taxon>
        <taxon>Craniata</taxon>
        <taxon>Vertebrata</taxon>
        <taxon>Euteleostomi</taxon>
        <taxon>Lepidosauria</taxon>
        <taxon>Squamata</taxon>
        <taxon>Bifurcata</taxon>
        <taxon>Unidentata</taxon>
        <taxon>Episquamata</taxon>
        <taxon>Toxicofera</taxon>
        <taxon>Iguania</taxon>
        <taxon>Dactyloidae</taxon>
        <taxon>Anolis</taxon>
    </lineage>
</organism>
<dbReference type="GeneTree" id="ENSGT00940000166459"/>
<dbReference type="InterPro" id="IPR014044">
    <property type="entry name" value="CAP_dom"/>
</dbReference>
<dbReference type="KEGG" id="acs:100565902"/>
<dbReference type="InterPro" id="IPR018244">
    <property type="entry name" value="Allrgn_V5/Tpx1_CS"/>
</dbReference>
<evidence type="ECO:0000313" key="12">
    <source>
        <dbReference type="Proteomes" id="UP000001646"/>
    </source>
</evidence>
<evidence type="ECO:0000256" key="9">
    <source>
        <dbReference type="SAM" id="Phobius"/>
    </source>
</evidence>
<dbReference type="eggNOG" id="KOG3017">
    <property type="taxonomic scope" value="Eukaryota"/>
</dbReference>
<evidence type="ECO:0000256" key="7">
    <source>
        <dbReference type="ARBA" id="ARBA00023136"/>
    </source>
</evidence>
<comment type="subcellular location">
    <subcellularLocation>
        <location evidence="1">Membrane</location>
    </subcellularLocation>
</comment>
<proteinExistence type="inferred from homology"/>
<dbReference type="PROSITE" id="PS01009">
    <property type="entry name" value="CRISP_1"/>
    <property type="match status" value="1"/>
</dbReference>
<dbReference type="SUPFAM" id="SSF55797">
    <property type="entry name" value="PR-1-like"/>
    <property type="match status" value="1"/>
</dbReference>
<evidence type="ECO:0000256" key="3">
    <source>
        <dbReference type="ARBA" id="ARBA00022699"/>
    </source>
</evidence>
<dbReference type="InterPro" id="IPR001283">
    <property type="entry name" value="CRISP-related"/>
</dbReference>
<evidence type="ECO:0000313" key="11">
    <source>
        <dbReference type="Ensembl" id="ENSACAP00000007617.4"/>
    </source>
</evidence>
<dbReference type="HOGENOM" id="CLU_035730_2_0_1"/>
<evidence type="ECO:0000256" key="6">
    <source>
        <dbReference type="ARBA" id="ARBA00022872"/>
    </source>
</evidence>
<dbReference type="InterPro" id="IPR035940">
    <property type="entry name" value="CAP_sf"/>
</dbReference>
<keyword evidence="9" id="KW-1133">Transmembrane helix</keyword>
<keyword evidence="6" id="KW-0872">Ion channel impairing toxin</keyword>
<evidence type="ECO:0000256" key="1">
    <source>
        <dbReference type="ARBA" id="ARBA00004370"/>
    </source>
</evidence>
<dbReference type="CDD" id="cd05385">
    <property type="entry name" value="CAP_GLIPR1-like"/>
    <property type="match status" value="1"/>
</dbReference>
<feature type="transmembrane region" description="Helical" evidence="9">
    <location>
        <begin position="246"/>
        <end position="266"/>
    </location>
</feature>
<dbReference type="Ensembl" id="ENSACAT00000007778.4">
    <property type="protein sequence ID" value="ENSACAP00000007617.4"/>
    <property type="gene ID" value="ENSACAG00000007763.4"/>
</dbReference>
<dbReference type="FunFam" id="3.40.33.10:FF:000008">
    <property type="entry name" value="GLI pathogenesis-related 1 (Glioma)"/>
    <property type="match status" value="1"/>
</dbReference>
<dbReference type="Pfam" id="PF00188">
    <property type="entry name" value="CAP"/>
    <property type="match status" value="1"/>
</dbReference>
<dbReference type="AlphaFoldDB" id="G1KH12"/>
<name>G1KH12_ANOCA</name>
<evidence type="ECO:0000256" key="4">
    <source>
        <dbReference type="ARBA" id="ARBA00022729"/>
    </source>
</evidence>
<feature type="transmembrane region" description="Helical" evidence="9">
    <location>
        <begin position="28"/>
        <end position="48"/>
    </location>
</feature>
<gene>
    <name evidence="11" type="primary">LOC100565902</name>
</gene>
<keyword evidence="9" id="KW-0812">Transmembrane</keyword>
<evidence type="ECO:0000256" key="5">
    <source>
        <dbReference type="ARBA" id="ARBA00022831"/>
    </source>
</evidence>
<dbReference type="GO" id="GO:0005246">
    <property type="term" value="F:calcium channel regulator activity"/>
    <property type="evidence" value="ECO:0007669"/>
    <property type="project" value="UniProtKB-KW"/>
</dbReference>
<evidence type="ECO:0000256" key="8">
    <source>
        <dbReference type="ARBA" id="ARBA00023157"/>
    </source>
</evidence>
<keyword evidence="7 9" id="KW-0472">Membrane</keyword>
<dbReference type="OrthoDB" id="43654at2759"/>
<protein>
    <recommendedName>
        <fullName evidence="10">SCP domain-containing protein</fullName>
    </recommendedName>
</protein>
<dbReference type="GO" id="GO:0016020">
    <property type="term" value="C:membrane"/>
    <property type="evidence" value="ECO:0007669"/>
    <property type="project" value="UniProtKB-SubCell"/>
</dbReference>